<dbReference type="PANTHER" id="PTHR24111">
    <property type="entry name" value="LEUCINE-RICH REPEAT-CONTAINING PROTEIN 34"/>
    <property type="match status" value="1"/>
</dbReference>
<dbReference type="Proteomes" id="UP000317494">
    <property type="component" value="Unassembled WGS sequence"/>
</dbReference>
<name>A0A507DBB8_9FUNG</name>
<evidence type="ECO:0000313" key="5">
    <source>
        <dbReference type="Proteomes" id="UP000320475"/>
    </source>
</evidence>
<dbReference type="EMBL" id="QEAN01000096">
    <property type="protein sequence ID" value="TPX48667.1"/>
    <property type="molecule type" value="Genomic_DNA"/>
</dbReference>
<dbReference type="InterPro" id="IPR032675">
    <property type="entry name" value="LRR_dom_sf"/>
</dbReference>
<organism evidence="3 4">
    <name type="scientific">Synchytrium endobioticum</name>
    <dbReference type="NCBI Taxonomy" id="286115"/>
    <lineage>
        <taxon>Eukaryota</taxon>
        <taxon>Fungi</taxon>
        <taxon>Fungi incertae sedis</taxon>
        <taxon>Chytridiomycota</taxon>
        <taxon>Chytridiomycota incertae sedis</taxon>
        <taxon>Chytridiomycetes</taxon>
        <taxon>Synchytriales</taxon>
        <taxon>Synchytriaceae</taxon>
        <taxon>Synchytrium</taxon>
    </lineage>
</organism>
<dbReference type="InterPro" id="IPR052201">
    <property type="entry name" value="LRR-containing_regulator"/>
</dbReference>
<dbReference type="SUPFAM" id="SSF52047">
    <property type="entry name" value="RNI-like"/>
    <property type="match status" value="2"/>
</dbReference>
<dbReference type="InterPro" id="IPR001611">
    <property type="entry name" value="Leu-rich_rpt"/>
</dbReference>
<keyword evidence="4" id="KW-1185">Reference proteome</keyword>
<evidence type="ECO:0000313" key="2">
    <source>
        <dbReference type="EMBL" id="TPX41367.1"/>
    </source>
</evidence>
<evidence type="ECO:0000313" key="4">
    <source>
        <dbReference type="Proteomes" id="UP000317494"/>
    </source>
</evidence>
<reference evidence="4 5" key="1">
    <citation type="journal article" date="2019" name="Sci. Rep.">
        <title>Comparative genomics of chytrid fungi reveal insights into the obligate biotrophic and pathogenic lifestyle of Synchytrium endobioticum.</title>
        <authorList>
            <person name="van de Vossenberg B.T.L.H."/>
            <person name="Warris S."/>
            <person name="Nguyen H.D.T."/>
            <person name="van Gent-Pelzer M.P.E."/>
            <person name="Joly D.L."/>
            <person name="van de Geest H.C."/>
            <person name="Bonants P.J.M."/>
            <person name="Smith D.S."/>
            <person name="Levesque C.A."/>
            <person name="van der Lee T.A.J."/>
        </authorList>
    </citation>
    <scope>NUCLEOTIDE SEQUENCE [LARGE SCALE GENOMIC DNA]</scope>
    <source>
        <strain evidence="2 5">LEV6574</strain>
        <strain evidence="3 4">MB42</strain>
    </source>
</reference>
<dbReference type="EMBL" id="QEAM01000325">
    <property type="protein sequence ID" value="TPX41367.1"/>
    <property type="molecule type" value="Genomic_DNA"/>
</dbReference>
<sequence length="435" mass="47508">MIIGGHRSTATIARGVYEMPRTPTHATDASTADQRERATSFLAHLEDACHAADLPHWNGLALVRDVVSSIENGLSHTALRIVGKEDPMRQDRVTDESLALLLPALSNVELFTQLDLSYNQVTDNGAQALAHLLSEDKFMESVSLKSNSIQGDGASQLAHSLTLNHTLKELDLSYNCIGKTGGMEIASVLQINTTLKSLNLSGCSLTLDPLIALATVLRNNTAISILDVSDNASPTFSATQSLQSSFTSHWAGTLRVNSTLRELRFGKMGLTDWVLVDEFAAALGANKGLRTLDLSGNKITRDGASKLFVELKQQSHLKHLCLSNCKIQDQGAQECATTLKTNTALKTIYLENNGITAIGLRALAEACHYNTHLQHLRLWGNLWDSEACEAFNSLLIQQFTKKASKHPKPRFSEQDLDVSFYQVGGIMHVAHRDPK</sequence>
<dbReference type="OrthoDB" id="333024at2759"/>
<keyword evidence="1" id="KW-0677">Repeat</keyword>
<protein>
    <submittedName>
        <fullName evidence="3">Uncharacterized protein</fullName>
    </submittedName>
</protein>
<dbReference type="SMART" id="SM00368">
    <property type="entry name" value="LRR_RI"/>
    <property type="match status" value="8"/>
</dbReference>
<accession>A0A507DBB8</accession>
<dbReference type="Pfam" id="PF13516">
    <property type="entry name" value="LRR_6"/>
    <property type="match status" value="6"/>
</dbReference>
<dbReference type="VEuPathDB" id="FungiDB:SeMB42_g02905"/>
<dbReference type="STRING" id="286115.A0A507DBB8"/>
<gene>
    <name evidence="2" type="ORF">SeLEV6574_g06122</name>
    <name evidence="3" type="ORF">SeMB42_g02905</name>
</gene>
<comment type="caution">
    <text evidence="3">The sequence shown here is derived from an EMBL/GenBank/DDBJ whole genome shotgun (WGS) entry which is preliminary data.</text>
</comment>
<dbReference type="Proteomes" id="UP000320475">
    <property type="component" value="Unassembled WGS sequence"/>
</dbReference>
<dbReference type="PANTHER" id="PTHR24111:SF0">
    <property type="entry name" value="LEUCINE-RICH REPEAT-CONTAINING PROTEIN"/>
    <property type="match status" value="1"/>
</dbReference>
<proteinExistence type="predicted"/>
<dbReference type="Gene3D" id="3.80.10.10">
    <property type="entry name" value="Ribonuclease Inhibitor"/>
    <property type="match status" value="3"/>
</dbReference>
<evidence type="ECO:0000313" key="3">
    <source>
        <dbReference type="EMBL" id="TPX48667.1"/>
    </source>
</evidence>
<dbReference type="AlphaFoldDB" id="A0A507DBB8"/>
<evidence type="ECO:0000256" key="1">
    <source>
        <dbReference type="ARBA" id="ARBA00022737"/>
    </source>
</evidence>